<dbReference type="PANTHER" id="PTHR13847:SF213">
    <property type="entry name" value="DEPENDENT OXIDOREDUCTASE, PUTATIVE-RELATED"/>
    <property type="match status" value="1"/>
</dbReference>
<dbReference type="EMBL" id="KI912110">
    <property type="protein sequence ID" value="ETS84451.1"/>
    <property type="molecule type" value="Genomic_DNA"/>
</dbReference>
<feature type="domain" description="FAD dependent oxidoreductase" evidence="2">
    <location>
        <begin position="51"/>
        <end position="447"/>
    </location>
</feature>
<evidence type="ECO:0000256" key="1">
    <source>
        <dbReference type="SAM" id="MobiDB-lite"/>
    </source>
</evidence>
<evidence type="ECO:0000313" key="4">
    <source>
        <dbReference type="Proteomes" id="UP000030651"/>
    </source>
</evidence>
<dbReference type="OrthoDB" id="512662at2759"/>
<reference evidence="4" key="1">
    <citation type="journal article" date="2015" name="BMC Genomics">
        <title>Genomic and transcriptomic analysis of the endophytic fungus Pestalotiopsis fici reveals its lifestyle and high potential for synthesis of natural products.</title>
        <authorList>
            <person name="Wang X."/>
            <person name="Zhang X."/>
            <person name="Liu L."/>
            <person name="Xiang M."/>
            <person name="Wang W."/>
            <person name="Sun X."/>
            <person name="Che Y."/>
            <person name="Guo L."/>
            <person name="Liu G."/>
            <person name="Guo L."/>
            <person name="Wang C."/>
            <person name="Yin W.B."/>
            <person name="Stadler M."/>
            <person name="Zhang X."/>
            <person name="Liu X."/>
        </authorList>
    </citation>
    <scope>NUCLEOTIDE SEQUENCE [LARGE SCALE GENOMIC DNA]</scope>
    <source>
        <strain evidence="4">W106-1 / CGMCC3.15140</strain>
    </source>
</reference>
<sequence>MDHEDLRNQVLERISLPVGPPSLHPTTSAWQEPPHPTIATVRSAELPTETDIVIIGSGITGCSTAYHLLHDASASAAGLRITVLEARNAVSGATGRNGGHLMSDSDELFAEHVETVGKEQAIEILHFTEANITRLAQLVEELDPADHAAVELRTVTHATGLDADQYEAAKSVAASIKQNVLQRNLGFDVTSKEEAVKKYHFKNVAGASQQAGAAALWPYRLFTAVFSSLLRNFEGRFTLETNTPVTGIHHTGDQSLPYSLETPRGTIRAKKVIHCTNGYSAHLLPRLTGKLWPFKGTMSRQAPGPLFPRVGHHVAWSLVTRGHYDAKSQEFTTGLYYAQQNAQTGDIWVGGESQKVKDLLTHNDSFVSDAAKQNILSILPRIWEDTEPVGDSQVWSGIMGFTSDHLPVVGRLTPNMSGRTGDGEWIAAGFSGHGMDKCWLTGEAVASMAIHGKIPDGFPSCYLVDDERFDRMSAEQGAQGFVSQF</sequence>
<dbReference type="SUPFAM" id="SSF51905">
    <property type="entry name" value="FAD/NAD(P)-binding domain"/>
    <property type="match status" value="1"/>
</dbReference>
<dbReference type="AlphaFoldDB" id="W3XGU9"/>
<proteinExistence type="predicted"/>
<gene>
    <name evidence="3" type="ORF">PFICI_02476</name>
</gene>
<dbReference type="InterPro" id="IPR006076">
    <property type="entry name" value="FAD-dep_OxRdtase"/>
</dbReference>
<dbReference type="Proteomes" id="UP000030651">
    <property type="component" value="Unassembled WGS sequence"/>
</dbReference>
<dbReference type="STRING" id="1229662.W3XGU9"/>
<dbReference type="Gene3D" id="3.50.50.60">
    <property type="entry name" value="FAD/NAD(P)-binding domain"/>
    <property type="match status" value="1"/>
</dbReference>
<name>W3XGU9_PESFW</name>
<feature type="region of interest" description="Disordered" evidence="1">
    <location>
        <begin position="13"/>
        <end position="34"/>
    </location>
</feature>
<evidence type="ECO:0000259" key="2">
    <source>
        <dbReference type="Pfam" id="PF01266"/>
    </source>
</evidence>
<protein>
    <recommendedName>
        <fullName evidence="2">FAD dependent oxidoreductase domain-containing protein</fullName>
    </recommendedName>
</protein>
<dbReference type="RefSeq" id="XP_007829248.1">
    <property type="nucleotide sequence ID" value="XM_007831057.1"/>
</dbReference>
<dbReference type="eggNOG" id="ENOG502SK7Z">
    <property type="taxonomic scope" value="Eukaryota"/>
</dbReference>
<accession>W3XGU9</accession>
<dbReference type="GO" id="GO:0005737">
    <property type="term" value="C:cytoplasm"/>
    <property type="evidence" value="ECO:0007669"/>
    <property type="project" value="TreeGrafter"/>
</dbReference>
<dbReference type="GeneID" id="19267489"/>
<organism evidence="3 4">
    <name type="scientific">Pestalotiopsis fici (strain W106-1 / CGMCC3.15140)</name>
    <dbReference type="NCBI Taxonomy" id="1229662"/>
    <lineage>
        <taxon>Eukaryota</taxon>
        <taxon>Fungi</taxon>
        <taxon>Dikarya</taxon>
        <taxon>Ascomycota</taxon>
        <taxon>Pezizomycotina</taxon>
        <taxon>Sordariomycetes</taxon>
        <taxon>Xylariomycetidae</taxon>
        <taxon>Amphisphaeriales</taxon>
        <taxon>Sporocadaceae</taxon>
        <taxon>Pestalotiopsis</taxon>
    </lineage>
</organism>
<dbReference type="InterPro" id="IPR036188">
    <property type="entry name" value="FAD/NAD-bd_sf"/>
</dbReference>
<dbReference type="PANTHER" id="PTHR13847">
    <property type="entry name" value="SARCOSINE DEHYDROGENASE-RELATED"/>
    <property type="match status" value="1"/>
</dbReference>
<dbReference type="KEGG" id="pfy:PFICI_02476"/>
<dbReference type="Pfam" id="PF01266">
    <property type="entry name" value="DAO"/>
    <property type="match status" value="1"/>
</dbReference>
<dbReference type="Gene3D" id="3.30.9.10">
    <property type="entry name" value="D-Amino Acid Oxidase, subunit A, domain 2"/>
    <property type="match status" value="1"/>
</dbReference>
<evidence type="ECO:0000313" key="3">
    <source>
        <dbReference type="EMBL" id="ETS84451.1"/>
    </source>
</evidence>
<dbReference type="InParanoid" id="W3XGU9"/>
<dbReference type="OMA" id="LGHELSW"/>
<dbReference type="HOGENOM" id="CLU_022730_2_1_1"/>
<keyword evidence="4" id="KW-1185">Reference proteome</keyword>